<dbReference type="EMBL" id="OZ035824">
    <property type="protein sequence ID" value="CAL1592477.1"/>
    <property type="molecule type" value="Genomic_DNA"/>
</dbReference>
<dbReference type="AlphaFoldDB" id="A0AAV2KWR6"/>
<feature type="compositionally biased region" description="Polar residues" evidence="1">
    <location>
        <begin position="1"/>
        <end position="15"/>
    </location>
</feature>
<evidence type="ECO:0000256" key="1">
    <source>
        <dbReference type="SAM" id="MobiDB-lite"/>
    </source>
</evidence>
<organism evidence="2 3">
    <name type="scientific">Knipowitschia caucasica</name>
    <name type="common">Caucasian dwarf goby</name>
    <name type="synonym">Pomatoschistus caucasicus</name>
    <dbReference type="NCBI Taxonomy" id="637954"/>
    <lineage>
        <taxon>Eukaryota</taxon>
        <taxon>Metazoa</taxon>
        <taxon>Chordata</taxon>
        <taxon>Craniata</taxon>
        <taxon>Vertebrata</taxon>
        <taxon>Euteleostomi</taxon>
        <taxon>Actinopterygii</taxon>
        <taxon>Neopterygii</taxon>
        <taxon>Teleostei</taxon>
        <taxon>Neoteleostei</taxon>
        <taxon>Acanthomorphata</taxon>
        <taxon>Gobiaria</taxon>
        <taxon>Gobiiformes</taxon>
        <taxon>Gobioidei</taxon>
        <taxon>Gobiidae</taxon>
        <taxon>Gobiinae</taxon>
        <taxon>Knipowitschia</taxon>
    </lineage>
</organism>
<feature type="region of interest" description="Disordered" evidence="1">
    <location>
        <begin position="1"/>
        <end position="75"/>
    </location>
</feature>
<gene>
    <name evidence="2" type="ORF">KC01_LOCUS21724</name>
</gene>
<keyword evidence="3" id="KW-1185">Reference proteome</keyword>
<protein>
    <submittedName>
        <fullName evidence="2">Uncharacterized protein</fullName>
    </submittedName>
</protein>
<accession>A0AAV2KWR6</accession>
<reference evidence="2 3" key="1">
    <citation type="submission" date="2024-04" db="EMBL/GenBank/DDBJ databases">
        <authorList>
            <person name="Waldvogel A.-M."/>
            <person name="Schoenle A."/>
        </authorList>
    </citation>
    <scope>NUCLEOTIDE SEQUENCE [LARGE SCALE GENOMIC DNA]</scope>
</reference>
<sequence>MVQSSTDLTPSSSHGPEQHRPHMVQSSTDLTHWGPAEQTSRGGPAEVDQQRQSSRGRPAEADQQNLISSSYITVT</sequence>
<dbReference type="Proteomes" id="UP001497482">
    <property type="component" value="Chromosome 2"/>
</dbReference>
<evidence type="ECO:0000313" key="2">
    <source>
        <dbReference type="EMBL" id="CAL1592477.1"/>
    </source>
</evidence>
<name>A0AAV2KWR6_KNICA</name>
<feature type="compositionally biased region" description="Polar residues" evidence="1">
    <location>
        <begin position="62"/>
        <end position="75"/>
    </location>
</feature>
<evidence type="ECO:0000313" key="3">
    <source>
        <dbReference type="Proteomes" id="UP001497482"/>
    </source>
</evidence>
<proteinExistence type="predicted"/>